<keyword evidence="6 8" id="KW-0675">Receptor</keyword>
<protein>
    <recommendedName>
        <fullName evidence="10">G-protein coupled receptors family 1 profile domain-containing protein</fullName>
    </recommendedName>
</protein>
<evidence type="ECO:0000256" key="9">
    <source>
        <dbReference type="SAM" id="Phobius"/>
    </source>
</evidence>
<reference evidence="11" key="1">
    <citation type="submission" date="2022-08" db="UniProtKB">
        <authorList>
            <consortium name="EnsemblMetazoa"/>
        </authorList>
    </citation>
    <scope>IDENTIFICATION</scope>
    <source>
        <strain evidence="11">05x7-T-G4-1.051#20</strain>
    </source>
</reference>
<dbReference type="InterPro" id="IPR000276">
    <property type="entry name" value="GPCR_Rhodpsn"/>
</dbReference>
<feature type="transmembrane region" description="Helical" evidence="9">
    <location>
        <begin position="36"/>
        <end position="63"/>
    </location>
</feature>
<feature type="transmembrane region" description="Helical" evidence="9">
    <location>
        <begin position="115"/>
        <end position="132"/>
    </location>
</feature>
<feature type="transmembrane region" description="Helical" evidence="9">
    <location>
        <begin position="202"/>
        <end position="224"/>
    </location>
</feature>
<dbReference type="PANTHER" id="PTHR24243:SF224">
    <property type="entry name" value="G-PROTEIN COUPLED RECEPTOR 19-RELATED"/>
    <property type="match status" value="1"/>
</dbReference>
<evidence type="ECO:0000256" key="1">
    <source>
        <dbReference type="ARBA" id="ARBA00004141"/>
    </source>
</evidence>
<accession>A0A8W8JNX8</accession>
<dbReference type="PANTHER" id="PTHR24243">
    <property type="entry name" value="G-PROTEIN COUPLED RECEPTOR"/>
    <property type="match status" value="1"/>
</dbReference>
<keyword evidence="7 8" id="KW-0807">Transducer</keyword>
<comment type="similarity">
    <text evidence="8">Belongs to the G-protein coupled receptor 1 family.</text>
</comment>
<evidence type="ECO:0000256" key="6">
    <source>
        <dbReference type="ARBA" id="ARBA00023170"/>
    </source>
</evidence>
<proteinExistence type="inferred from homology"/>
<organism evidence="11 12">
    <name type="scientific">Magallana gigas</name>
    <name type="common">Pacific oyster</name>
    <name type="synonym">Crassostrea gigas</name>
    <dbReference type="NCBI Taxonomy" id="29159"/>
    <lineage>
        <taxon>Eukaryota</taxon>
        <taxon>Metazoa</taxon>
        <taxon>Spiralia</taxon>
        <taxon>Lophotrochozoa</taxon>
        <taxon>Mollusca</taxon>
        <taxon>Bivalvia</taxon>
        <taxon>Autobranchia</taxon>
        <taxon>Pteriomorphia</taxon>
        <taxon>Ostreida</taxon>
        <taxon>Ostreoidea</taxon>
        <taxon>Ostreidae</taxon>
        <taxon>Magallana</taxon>
    </lineage>
</organism>
<feature type="transmembrane region" description="Helical" evidence="9">
    <location>
        <begin position="286"/>
        <end position="307"/>
    </location>
</feature>
<evidence type="ECO:0000256" key="5">
    <source>
        <dbReference type="ARBA" id="ARBA00023136"/>
    </source>
</evidence>
<dbReference type="PROSITE" id="PS50262">
    <property type="entry name" value="G_PROTEIN_RECEP_F1_2"/>
    <property type="match status" value="1"/>
</dbReference>
<dbReference type="SUPFAM" id="SSF81321">
    <property type="entry name" value="Family A G protein-coupled receptor-like"/>
    <property type="match status" value="1"/>
</dbReference>
<comment type="subcellular location">
    <subcellularLocation>
        <location evidence="1">Membrane</location>
        <topology evidence="1">Multi-pass membrane protein</topology>
    </subcellularLocation>
</comment>
<dbReference type="Proteomes" id="UP000005408">
    <property type="component" value="Unassembled WGS sequence"/>
</dbReference>
<feature type="transmembrane region" description="Helical" evidence="9">
    <location>
        <begin position="327"/>
        <end position="350"/>
    </location>
</feature>
<evidence type="ECO:0000259" key="10">
    <source>
        <dbReference type="PROSITE" id="PS50262"/>
    </source>
</evidence>
<evidence type="ECO:0000256" key="2">
    <source>
        <dbReference type="ARBA" id="ARBA00022692"/>
    </source>
</evidence>
<evidence type="ECO:0000256" key="4">
    <source>
        <dbReference type="ARBA" id="ARBA00023040"/>
    </source>
</evidence>
<dbReference type="EnsemblMetazoa" id="G19736.1">
    <property type="protein sequence ID" value="G19736.1:cds"/>
    <property type="gene ID" value="G19736"/>
</dbReference>
<keyword evidence="5 9" id="KW-0472">Membrane</keyword>
<feature type="domain" description="G-protein coupled receptors family 1 profile" evidence="10">
    <location>
        <begin position="54"/>
        <end position="347"/>
    </location>
</feature>
<evidence type="ECO:0000256" key="3">
    <source>
        <dbReference type="ARBA" id="ARBA00022989"/>
    </source>
</evidence>
<feature type="transmembrane region" description="Helical" evidence="9">
    <location>
        <begin position="152"/>
        <end position="172"/>
    </location>
</feature>
<evidence type="ECO:0000313" key="11">
    <source>
        <dbReference type="EnsemblMetazoa" id="G19736.1:cds"/>
    </source>
</evidence>
<keyword evidence="2 8" id="KW-0812">Transmembrane</keyword>
<dbReference type="Pfam" id="PF00001">
    <property type="entry name" value="7tm_1"/>
    <property type="match status" value="1"/>
</dbReference>
<feature type="transmembrane region" description="Helical" evidence="9">
    <location>
        <begin position="75"/>
        <end position="95"/>
    </location>
</feature>
<keyword evidence="3 9" id="KW-1133">Transmembrane helix</keyword>
<evidence type="ECO:0000256" key="7">
    <source>
        <dbReference type="ARBA" id="ARBA00023224"/>
    </source>
</evidence>
<dbReference type="CDD" id="cd00637">
    <property type="entry name" value="7tm_classA_rhodopsin-like"/>
    <property type="match status" value="1"/>
</dbReference>
<keyword evidence="12" id="KW-1185">Reference proteome</keyword>
<dbReference type="GO" id="GO:0004930">
    <property type="term" value="F:G protein-coupled receptor activity"/>
    <property type="evidence" value="ECO:0007669"/>
    <property type="project" value="UniProtKB-KW"/>
</dbReference>
<dbReference type="InterPro" id="IPR017452">
    <property type="entry name" value="GPCR_Rhodpsn_7TM"/>
</dbReference>
<dbReference type="PROSITE" id="PS00237">
    <property type="entry name" value="G_PROTEIN_RECEP_F1_1"/>
    <property type="match status" value="1"/>
</dbReference>
<name>A0A8W8JNX8_MAGGI</name>
<dbReference type="GO" id="GO:0005886">
    <property type="term" value="C:plasma membrane"/>
    <property type="evidence" value="ECO:0007669"/>
    <property type="project" value="TreeGrafter"/>
</dbReference>
<keyword evidence="4 8" id="KW-0297">G-protein coupled receptor</keyword>
<evidence type="ECO:0000256" key="8">
    <source>
        <dbReference type="RuleBase" id="RU000688"/>
    </source>
</evidence>
<dbReference type="PRINTS" id="PR00237">
    <property type="entry name" value="GPCRRHODOPSN"/>
</dbReference>
<dbReference type="Gene3D" id="1.20.1070.10">
    <property type="entry name" value="Rhodopsin 7-helix transmembrane proteins"/>
    <property type="match status" value="1"/>
</dbReference>
<dbReference type="AlphaFoldDB" id="A0A8W8JNX8"/>
<evidence type="ECO:0000313" key="12">
    <source>
        <dbReference type="Proteomes" id="UP000005408"/>
    </source>
</evidence>
<sequence length="385" mass="43254">MEVVSPVPTFWNESNRNESLDTNALLVKLNNKAALLFLPVTLFMAFLMVIGIVGNVIVCTVYLKRQRKSTPDLYTFNLAILDLLTCTFGIPMEIADLCLPYTFYAPAACKIVRTLESWTALASALTLVIISIDRYKRICKYGESFSISTVKILCLVAMCGGAFLSWPLLIIVGKRTVDLGIPGIKGVECSVSDLMHQSLIPLVYYVIMTLCFVGSLVFVIFVYVRISLFLKETKATRLKNITTSSISSQQPTAMSRSIDSENKHQNAARTLSRNSKQTSGVKVTRTTTIFVAVTVVFIVSFFPFLVTMLLRHITSDMYAHLPKSVEIIYLFCTKTYFINNAINPVIYSFLSRKFREDVKRLFVNNCDKNSQTIDRTFSTSEEQSP</sequence>